<dbReference type="PROSITE" id="PS50041">
    <property type="entry name" value="C_TYPE_LECTIN_2"/>
    <property type="match status" value="1"/>
</dbReference>
<name>A0A8C9G1V6_PAVCR</name>
<dbReference type="InterPro" id="IPR016186">
    <property type="entry name" value="C-type_lectin-like/link_sf"/>
</dbReference>
<dbReference type="AlphaFoldDB" id="A0A8C9G1V6"/>
<evidence type="ECO:0000313" key="2">
    <source>
        <dbReference type="Ensembl" id="ENSPSTP00000023534.1"/>
    </source>
</evidence>
<evidence type="ECO:0000313" key="3">
    <source>
        <dbReference type="Proteomes" id="UP000694428"/>
    </source>
</evidence>
<accession>A0A8C9G1V6</accession>
<keyword evidence="3" id="KW-1185">Reference proteome</keyword>
<dbReference type="InterPro" id="IPR050111">
    <property type="entry name" value="C-type_lectin/snaclec_domain"/>
</dbReference>
<feature type="domain" description="C-type lectin" evidence="1">
    <location>
        <begin position="20"/>
        <end position="126"/>
    </location>
</feature>
<protein>
    <recommendedName>
        <fullName evidence="1">C-type lectin domain-containing protein</fullName>
    </recommendedName>
</protein>
<dbReference type="Pfam" id="PF00059">
    <property type="entry name" value="Lectin_C"/>
    <property type="match status" value="1"/>
</dbReference>
<dbReference type="Ensembl" id="ENSPSTT00000024760.1">
    <property type="protein sequence ID" value="ENSPSTP00000023534.1"/>
    <property type="gene ID" value="ENSPSTG00000017325.1"/>
</dbReference>
<dbReference type="SUPFAM" id="SSF56436">
    <property type="entry name" value="C-type lectin-like"/>
    <property type="match status" value="1"/>
</dbReference>
<reference evidence="2" key="2">
    <citation type="submission" date="2025-09" db="UniProtKB">
        <authorList>
            <consortium name="Ensembl"/>
        </authorList>
    </citation>
    <scope>IDENTIFICATION</scope>
</reference>
<organism evidence="2 3">
    <name type="scientific">Pavo cristatus</name>
    <name type="common">Indian peafowl</name>
    <name type="synonym">Blue peafowl</name>
    <dbReference type="NCBI Taxonomy" id="9049"/>
    <lineage>
        <taxon>Eukaryota</taxon>
        <taxon>Metazoa</taxon>
        <taxon>Chordata</taxon>
        <taxon>Craniata</taxon>
        <taxon>Vertebrata</taxon>
        <taxon>Euteleostomi</taxon>
        <taxon>Archelosauria</taxon>
        <taxon>Archosauria</taxon>
        <taxon>Dinosauria</taxon>
        <taxon>Saurischia</taxon>
        <taxon>Theropoda</taxon>
        <taxon>Coelurosauria</taxon>
        <taxon>Aves</taxon>
        <taxon>Neognathae</taxon>
        <taxon>Galloanserae</taxon>
        <taxon>Galliformes</taxon>
        <taxon>Phasianidae</taxon>
        <taxon>Phasianinae</taxon>
        <taxon>Pavo</taxon>
    </lineage>
</organism>
<dbReference type="PANTHER" id="PTHR22803">
    <property type="entry name" value="MANNOSE, PHOSPHOLIPASE, LECTIN RECEPTOR RELATED"/>
    <property type="match status" value="1"/>
</dbReference>
<reference evidence="2" key="1">
    <citation type="submission" date="2025-08" db="UniProtKB">
        <authorList>
            <consortium name="Ensembl"/>
        </authorList>
    </citation>
    <scope>IDENTIFICATION</scope>
</reference>
<dbReference type="Proteomes" id="UP000694428">
    <property type="component" value="Unplaced"/>
</dbReference>
<proteinExistence type="predicted"/>
<dbReference type="Gene3D" id="3.10.100.10">
    <property type="entry name" value="Mannose-Binding Protein A, subunit A"/>
    <property type="match status" value="1"/>
</dbReference>
<evidence type="ECO:0000259" key="1">
    <source>
        <dbReference type="PROSITE" id="PS50041"/>
    </source>
</evidence>
<dbReference type="InterPro" id="IPR016187">
    <property type="entry name" value="CTDL_fold"/>
</dbReference>
<dbReference type="SMART" id="SM00034">
    <property type="entry name" value="CLECT"/>
    <property type="match status" value="1"/>
</dbReference>
<dbReference type="InterPro" id="IPR001304">
    <property type="entry name" value="C-type_lectin-like"/>
</dbReference>
<sequence>MRPASVGGFPPLCTEGWWPYAGHCYSIQRESKAWKDALFSCKSQDGDLASVHSIAEYSFLVKSFSFHASEPTEELWLGLNDLKAHFYFEWSDGTPVTFTTWQCRHPTYRNGLEDCVVMKGQVKLCSHFIEMQTNNCLRLKSCAAIYLFRSLFYLILETNLASIR</sequence>